<evidence type="ECO:0000313" key="1">
    <source>
        <dbReference type="EMBL" id="CAB5721141.1"/>
    </source>
</evidence>
<dbReference type="EMBL" id="CAHPSF010000114">
    <property type="protein sequence ID" value="CAB5721141.1"/>
    <property type="molecule type" value="Genomic_DNA"/>
</dbReference>
<dbReference type="AlphaFoldDB" id="A0A9N8H0C8"/>
<name>A0A9N8H0C8_PRORE</name>
<dbReference type="Proteomes" id="UP000834611">
    <property type="component" value="Unassembled WGS sequence"/>
</dbReference>
<comment type="caution">
    <text evidence="1">The sequence shown here is derived from an EMBL/GenBank/DDBJ whole genome shotgun (WGS) entry which is preliminary data.</text>
</comment>
<protein>
    <submittedName>
        <fullName evidence="1">Uncharacterized protein</fullName>
    </submittedName>
</protein>
<organism evidence="1 2">
    <name type="scientific">Providencia rettgeri</name>
    <dbReference type="NCBI Taxonomy" id="587"/>
    <lineage>
        <taxon>Bacteria</taxon>
        <taxon>Pseudomonadati</taxon>
        <taxon>Pseudomonadota</taxon>
        <taxon>Gammaproteobacteria</taxon>
        <taxon>Enterobacterales</taxon>
        <taxon>Morganellaceae</taxon>
        <taxon>Providencia</taxon>
    </lineage>
</organism>
<gene>
    <name evidence="1" type="ORF">GHA_04772</name>
</gene>
<accession>A0A9N8H0C8</accession>
<sequence>MVVIRQAFGSLKMIPRRWPVTDDGRAARLNDVADGAQRVAEVFCVIFLVAAAEQRHQFAIEVDLFQRREEVIPVTLRFTVVPGRDTEQQDVVGFQVFFAAFGNVVNISNIFTKLLLNHFCNIFGVAGVAAKKDADDCHE</sequence>
<evidence type="ECO:0000313" key="2">
    <source>
        <dbReference type="Proteomes" id="UP000834611"/>
    </source>
</evidence>
<proteinExistence type="predicted"/>
<reference evidence="1" key="1">
    <citation type="submission" date="2020-05" db="EMBL/GenBank/DDBJ databases">
        <authorList>
            <person name="Delgado-Blas J."/>
        </authorList>
    </citation>
    <scope>NUCLEOTIDE SEQUENCE</scope>
    <source>
        <strain evidence="1">BB1453</strain>
    </source>
</reference>